<evidence type="ECO:0000313" key="2">
    <source>
        <dbReference type="EMBL" id="KFM76409.1"/>
    </source>
</evidence>
<sequence length="69" mass="8137">MGRGEIAVILYNHTDEIFEIKAGYRIAQMILLKYGKHIPVQCLPEEISTTKRGEKVFRSFLFFFFTMYV</sequence>
<feature type="non-terminal residue" evidence="2">
    <location>
        <position position="69"/>
    </location>
</feature>
<dbReference type="SUPFAM" id="SSF51283">
    <property type="entry name" value="dUTPase-like"/>
    <property type="match status" value="1"/>
</dbReference>
<proteinExistence type="predicted"/>
<feature type="domain" description="dUTPase-like" evidence="1">
    <location>
        <begin position="3"/>
        <end position="58"/>
    </location>
</feature>
<dbReference type="InterPro" id="IPR036157">
    <property type="entry name" value="dUTPase-like_sf"/>
</dbReference>
<reference evidence="2 3" key="1">
    <citation type="submission" date="2013-11" db="EMBL/GenBank/DDBJ databases">
        <title>Genome sequencing of Stegodyphus mimosarum.</title>
        <authorList>
            <person name="Bechsgaard J."/>
        </authorList>
    </citation>
    <scope>NUCLEOTIDE SEQUENCE [LARGE SCALE GENOMIC DNA]</scope>
</reference>
<accession>A0A087UGC0</accession>
<evidence type="ECO:0000259" key="1">
    <source>
        <dbReference type="Pfam" id="PF00692"/>
    </source>
</evidence>
<dbReference type="Proteomes" id="UP000054359">
    <property type="component" value="Unassembled WGS sequence"/>
</dbReference>
<dbReference type="GO" id="GO:0016787">
    <property type="term" value="F:hydrolase activity"/>
    <property type="evidence" value="ECO:0007669"/>
    <property type="project" value="UniProtKB-KW"/>
</dbReference>
<dbReference type="OrthoDB" id="419889at2759"/>
<keyword evidence="3" id="KW-1185">Reference proteome</keyword>
<organism evidence="2 3">
    <name type="scientific">Stegodyphus mimosarum</name>
    <name type="common">African social velvet spider</name>
    <dbReference type="NCBI Taxonomy" id="407821"/>
    <lineage>
        <taxon>Eukaryota</taxon>
        <taxon>Metazoa</taxon>
        <taxon>Ecdysozoa</taxon>
        <taxon>Arthropoda</taxon>
        <taxon>Chelicerata</taxon>
        <taxon>Arachnida</taxon>
        <taxon>Araneae</taxon>
        <taxon>Araneomorphae</taxon>
        <taxon>Entelegynae</taxon>
        <taxon>Eresoidea</taxon>
        <taxon>Eresidae</taxon>
        <taxon>Stegodyphus</taxon>
    </lineage>
</organism>
<dbReference type="Gene3D" id="2.70.40.10">
    <property type="match status" value="1"/>
</dbReference>
<name>A0A087UGC0_STEMI</name>
<evidence type="ECO:0000313" key="3">
    <source>
        <dbReference type="Proteomes" id="UP000054359"/>
    </source>
</evidence>
<dbReference type="Pfam" id="PF00692">
    <property type="entry name" value="dUTPase"/>
    <property type="match status" value="1"/>
</dbReference>
<dbReference type="EMBL" id="KK119684">
    <property type="protein sequence ID" value="KFM76409.1"/>
    <property type="molecule type" value="Genomic_DNA"/>
</dbReference>
<dbReference type="AlphaFoldDB" id="A0A087UGC0"/>
<dbReference type="InterPro" id="IPR029054">
    <property type="entry name" value="dUTPase-like"/>
</dbReference>
<gene>
    <name evidence="2" type="ORF">X975_06052</name>
</gene>
<keyword evidence="2" id="KW-0378">Hydrolase</keyword>
<protein>
    <submittedName>
        <fullName evidence="2">Deoxyuridine 5'-triphosphate nucleotidohydrolase</fullName>
    </submittedName>
</protein>